<dbReference type="Proteomes" id="UP000004968">
    <property type="component" value="Unassembled WGS sequence"/>
</dbReference>
<evidence type="ECO:0000259" key="1">
    <source>
        <dbReference type="SMART" id="SM01095"/>
    </source>
</evidence>
<dbReference type="Pfam" id="PF08230">
    <property type="entry name" value="CW_7"/>
    <property type="match status" value="1"/>
</dbReference>
<protein>
    <submittedName>
        <fullName evidence="2">Cpl-7 lysozyme C-terminal domain protein</fullName>
    </submittedName>
</protein>
<dbReference type="InterPro" id="IPR007921">
    <property type="entry name" value="CHAP_dom"/>
</dbReference>
<sequence length="333" mass="37064">MIKMAKSRQAVVNLVESWDGKKESNGSHKSIIDLYNDFFEKICAGKFPRGIRMRYDWAWCACTWSALAAALRYESIMPMEISCYYLIEAAKKMGCWQENDAYVPSPGDAILYDWQDNGFGDNSGNPDHVGTVIEVHKESGYMVIEEGNYSNAVKKRTLSINGKFIRGFITPKYDDNTVAAPGLSKGKDIKTIAHEVIVGLWGSGENRKKLLTEYGYSYSEVQNMVNQILNGSAVTPSNTKQDQNQSVSKKVVATCSAKQFNKTCAGEYKTTAVLYCRNDAGTNKKAICKIPAGTKVKCYGYYTMANGVKWLYIQFVLDGVQYTGFSSSAYLAK</sequence>
<dbReference type="InterPro" id="IPR038765">
    <property type="entry name" value="Papain-like_cys_pep_sf"/>
</dbReference>
<name>D3ASJ7_9FIRM</name>
<feature type="domain" description="Cpl-7 lysozyme C-terminal" evidence="1">
    <location>
        <begin position="189"/>
        <end position="230"/>
    </location>
</feature>
<dbReference type="SUPFAM" id="SSF54001">
    <property type="entry name" value="Cysteine proteinases"/>
    <property type="match status" value="1"/>
</dbReference>
<reference evidence="2 3" key="1">
    <citation type="submission" date="2010-01" db="EMBL/GenBank/DDBJ databases">
        <authorList>
            <person name="Weinstock G."/>
            <person name="Sodergren E."/>
            <person name="Clifton S."/>
            <person name="Fulton L."/>
            <person name="Fulton B."/>
            <person name="Courtney L."/>
            <person name="Fronick C."/>
            <person name="Harrison M."/>
            <person name="Strong C."/>
            <person name="Farmer C."/>
            <person name="Delahaunty K."/>
            <person name="Markovic C."/>
            <person name="Hall O."/>
            <person name="Minx P."/>
            <person name="Tomlinson C."/>
            <person name="Mitreva M."/>
            <person name="Nelson J."/>
            <person name="Hou S."/>
            <person name="Wollam A."/>
            <person name="Pepin K.H."/>
            <person name="Johnson M."/>
            <person name="Bhonagiri V."/>
            <person name="Nash W.E."/>
            <person name="Warren W."/>
            <person name="Chinwalla A."/>
            <person name="Mardis E.R."/>
            <person name="Wilson R.K."/>
        </authorList>
    </citation>
    <scope>NUCLEOTIDE SEQUENCE [LARGE SCALE GENOMIC DNA]</scope>
    <source>
        <strain evidence="2 3">DSM 13479</strain>
    </source>
</reference>
<dbReference type="Gene3D" id="2.30.30.40">
    <property type="entry name" value="SH3 Domains"/>
    <property type="match status" value="1"/>
</dbReference>
<dbReference type="Gene3D" id="3.90.1720.10">
    <property type="entry name" value="endopeptidase domain like (from Nostoc punctiforme)"/>
    <property type="match status" value="1"/>
</dbReference>
<dbReference type="InterPro" id="IPR013168">
    <property type="entry name" value="Cpl_7_lyso_C"/>
</dbReference>
<gene>
    <name evidence="2" type="ORF">CLOSTHATH_06605</name>
</gene>
<proteinExistence type="predicted"/>
<accession>D3ASJ7</accession>
<dbReference type="Pfam" id="PF05257">
    <property type="entry name" value="CHAP"/>
    <property type="match status" value="1"/>
</dbReference>
<organism evidence="2 3">
    <name type="scientific">Hungatella hathewayi DSM 13479</name>
    <dbReference type="NCBI Taxonomy" id="566550"/>
    <lineage>
        <taxon>Bacteria</taxon>
        <taxon>Bacillati</taxon>
        <taxon>Bacillota</taxon>
        <taxon>Clostridia</taxon>
        <taxon>Lachnospirales</taxon>
        <taxon>Lachnospiraceae</taxon>
        <taxon>Hungatella</taxon>
    </lineage>
</organism>
<comment type="caution">
    <text evidence="2">The sequence shown here is derived from an EMBL/GenBank/DDBJ whole genome shotgun (WGS) entry which is preliminary data.</text>
</comment>
<evidence type="ECO:0000313" key="3">
    <source>
        <dbReference type="Proteomes" id="UP000004968"/>
    </source>
</evidence>
<dbReference type="AlphaFoldDB" id="D3ASJ7"/>
<dbReference type="HOGENOM" id="CLU_841118_0_0_9"/>
<dbReference type="SMART" id="SM01095">
    <property type="entry name" value="Cpl-7"/>
    <property type="match status" value="1"/>
</dbReference>
<dbReference type="EMBL" id="ACIO01000802">
    <property type="protein sequence ID" value="EFC95213.1"/>
    <property type="molecule type" value="Genomic_DNA"/>
</dbReference>
<evidence type="ECO:0000313" key="2">
    <source>
        <dbReference type="EMBL" id="EFC95213.1"/>
    </source>
</evidence>